<dbReference type="STRING" id="29172.A0A0D8Y4S4"/>
<protein>
    <submittedName>
        <fullName evidence="3">Uncharacterized protein</fullName>
    </submittedName>
</protein>
<evidence type="ECO:0000313" key="3">
    <source>
        <dbReference type="EMBL" id="KJH51009.1"/>
    </source>
</evidence>
<feature type="transmembrane region" description="Helical" evidence="2">
    <location>
        <begin position="247"/>
        <end position="266"/>
    </location>
</feature>
<reference evidence="3 4" key="1">
    <citation type="submission" date="2013-11" db="EMBL/GenBank/DDBJ databases">
        <title>Draft genome of the bovine lungworm Dictyocaulus viviparus.</title>
        <authorList>
            <person name="Mitreva M."/>
        </authorList>
    </citation>
    <scope>NUCLEOTIDE SEQUENCE [LARGE SCALE GENOMIC DNA]</scope>
    <source>
        <strain evidence="3 4">HannoverDv2000</strain>
    </source>
</reference>
<evidence type="ECO:0000256" key="2">
    <source>
        <dbReference type="SAM" id="Phobius"/>
    </source>
</evidence>
<gene>
    <name evidence="3" type="ORF">DICVIV_02867</name>
</gene>
<dbReference type="EMBL" id="KN716193">
    <property type="protein sequence ID" value="KJH51009.1"/>
    <property type="molecule type" value="Genomic_DNA"/>
</dbReference>
<name>A0A0D8Y4S4_DICVI</name>
<keyword evidence="2" id="KW-0472">Membrane</keyword>
<keyword evidence="4" id="KW-1185">Reference proteome</keyword>
<evidence type="ECO:0000256" key="1">
    <source>
        <dbReference type="ARBA" id="ARBA00022729"/>
    </source>
</evidence>
<dbReference type="InterPro" id="IPR008969">
    <property type="entry name" value="CarboxyPept-like_regulatory"/>
</dbReference>
<keyword evidence="1" id="KW-0732">Signal</keyword>
<keyword evidence="2" id="KW-1133">Transmembrane helix</keyword>
<keyword evidence="2" id="KW-0812">Transmembrane</keyword>
<organism evidence="3 4">
    <name type="scientific">Dictyocaulus viviparus</name>
    <name type="common">Bovine lungworm</name>
    <dbReference type="NCBI Taxonomy" id="29172"/>
    <lineage>
        <taxon>Eukaryota</taxon>
        <taxon>Metazoa</taxon>
        <taxon>Ecdysozoa</taxon>
        <taxon>Nematoda</taxon>
        <taxon>Chromadorea</taxon>
        <taxon>Rhabditida</taxon>
        <taxon>Rhabditina</taxon>
        <taxon>Rhabditomorpha</taxon>
        <taxon>Strongyloidea</taxon>
        <taxon>Metastrongylidae</taxon>
        <taxon>Dictyocaulus</taxon>
    </lineage>
</organism>
<dbReference type="PANTHER" id="PTHR23303:SF14">
    <property type="entry name" value="BOS COMPLEX SUBUNIT NOMO1-RELATED"/>
    <property type="match status" value="1"/>
</dbReference>
<dbReference type="Proteomes" id="UP000053766">
    <property type="component" value="Unassembled WGS sequence"/>
</dbReference>
<dbReference type="InterPro" id="IPR051417">
    <property type="entry name" value="SDr/BOS_complex"/>
</dbReference>
<evidence type="ECO:0000313" key="4">
    <source>
        <dbReference type="Proteomes" id="UP000053766"/>
    </source>
</evidence>
<dbReference type="SUPFAM" id="SSF49464">
    <property type="entry name" value="Carboxypeptidase regulatory domain-like"/>
    <property type="match status" value="1"/>
</dbReference>
<dbReference type="PANTHER" id="PTHR23303">
    <property type="entry name" value="CARBOXYPEPTIDASE REGULATORY REGION-CONTAINING"/>
    <property type="match status" value="1"/>
</dbReference>
<reference evidence="4" key="2">
    <citation type="journal article" date="2016" name="Sci. Rep.">
        <title>Dictyocaulus viviparus genome, variome and transcriptome elucidate lungworm biology and support future intervention.</title>
        <authorList>
            <person name="McNulty S.N."/>
            <person name="Strube C."/>
            <person name="Rosa B.A."/>
            <person name="Martin J.C."/>
            <person name="Tyagi R."/>
            <person name="Choi Y.J."/>
            <person name="Wang Q."/>
            <person name="Hallsworth Pepin K."/>
            <person name="Zhang X."/>
            <person name="Ozersky P."/>
            <person name="Wilson R.K."/>
            <person name="Sternberg P.W."/>
            <person name="Gasser R.B."/>
            <person name="Mitreva M."/>
        </authorList>
    </citation>
    <scope>NUCLEOTIDE SEQUENCE [LARGE SCALE GENOMIC DNA]</scope>
    <source>
        <strain evidence="4">HannoverDv2000</strain>
    </source>
</reference>
<dbReference type="AlphaFoldDB" id="A0A0D8Y4S4"/>
<dbReference type="OrthoDB" id="5804354at2759"/>
<accession>A0A0D8Y4S4</accession>
<sequence>MVDKTGEINFVGLAPGNYFLRAILQEYKFEPSTTTITIKEGQHEYVKLRGKKVSFSAYGHVREMSGLPVAGVIVEALSEQCDQHHSEAATTQDGSYRIRALKPNCQYTVSVKGTLENEAAPHCFPTHFHVQMTGEDLKGLDMIAAPYHFNTDVAVEIEFGAMTIPSSYRLILQENGEIISNSIVRAPVSVFYHNNLPRDGREYSVRVEPDRHSQFFLAKTVFFTADAPVHVVRVPITMTRRSGEVEISVASLFALPFFGIIALGFFNQGRARELLRSFLSVIHPSSTFERKRRK</sequence>
<proteinExistence type="predicted"/>
<dbReference type="GO" id="GO:0005789">
    <property type="term" value="C:endoplasmic reticulum membrane"/>
    <property type="evidence" value="ECO:0007669"/>
    <property type="project" value="TreeGrafter"/>
</dbReference>